<protein>
    <submittedName>
        <fullName evidence="1">Uncharacterized protein</fullName>
    </submittedName>
</protein>
<name>A0A0E9RMR4_ANGAN</name>
<accession>A0A0E9RMR4</accession>
<reference evidence="1" key="1">
    <citation type="submission" date="2014-11" db="EMBL/GenBank/DDBJ databases">
        <authorList>
            <person name="Amaro Gonzalez C."/>
        </authorList>
    </citation>
    <scope>NUCLEOTIDE SEQUENCE</scope>
</reference>
<evidence type="ECO:0000313" key="1">
    <source>
        <dbReference type="EMBL" id="JAH30436.1"/>
    </source>
</evidence>
<proteinExistence type="predicted"/>
<dbReference type="AlphaFoldDB" id="A0A0E9RMR4"/>
<sequence>MWSSAAAAHQLQGLTCCAFRDALLLITAVSNCYMSLLWPSCWHEQILPLPLNNKAFLPTELPLTGFLFILFNKTCSPCLRALNIEFRPRFTVVELWPLSVCNLFI</sequence>
<dbReference type="EMBL" id="GBXM01078141">
    <property type="protein sequence ID" value="JAH30436.1"/>
    <property type="molecule type" value="Transcribed_RNA"/>
</dbReference>
<reference evidence="1" key="2">
    <citation type="journal article" date="2015" name="Fish Shellfish Immunol.">
        <title>Early steps in the European eel (Anguilla anguilla)-Vibrio vulnificus interaction in the gills: Role of the RtxA13 toxin.</title>
        <authorList>
            <person name="Callol A."/>
            <person name="Pajuelo D."/>
            <person name="Ebbesson L."/>
            <person name="Teles M."/>
            <person name="MacKenzie S."/>
            <person name="Amaro C."/>
        </authorList>
    </citation>
    <scope>NUCLEOTIDE SEQUENCE</scope>
</reference>
<organism evidence="1">
    <name type="scientific">Anguilla anguilla</name>
    <name type="common">European freshwater eel</name>
    <name type="synonym">Muraena anguilla</name>
    <dbReference type="NCBI Taxonomy" id="7936"/>
    <lineage>
        <taxon>Eukaryota</taxon>
        <taxon>Metazoa</taxon>
        <taxon>Chordata</taxon>
        <taxon>Craniata</taxon>
        <taxon>Vertebrata</taxon>
        <taxon>Euteleostomi</taxon>
        <taxon>Actinopterygii</taxon>
        <taxon>Neopterygii</taxon>
        <taxon>Teleostei</taxon>
        <taxon>Anguilliformes</taxon>
        <taxon>Anguillidae</taxon>
        <taxon>Anguilla</taxon>
    </lineage>
</organism>